<evidence type="ECO:0000256" key="1">
    <source>
        <dbReference type="SAM" id="MobiDB-lite"/>
    </source>
</evidence>
<accession>A0AAD2JY31</accession>
<keyword evidence="2" id="KW-0812">Transmembrane</keyword>
<organism evidence="3 4">
    <name type="scientific">Mycena citricolor</name>
    <dbReference type="NCBI Taxonomy" id="2018698"/>
    <lineage>
        <taxon>Eukaryota</taxon>
        <taxon>Fungi</taxon>
        <taxon>Dikarya</taxon>
        <taxon>Basidiomycota</taxon>
        <taxon>Agaricomycotina</taxon>
        <taxon>Agaricomycetes</taxon>
        <taxon>Agaricomycetidae</taxon>
        <taxon>Agaricales</taxon>
        <taxon>Marasmiineae</taxon>
        <taxon>Mycenaceae</taxon>
        <taxon>Mycena</taxon>
    </lineage>
</organism>
<sequence length="453" mass="48404">MGIPFSPDCREAFMHNHDHPLFDVKRGSLAASDGRDRRAWIRTRDGPCSFPSFCFESFSPLFCFPLLCLSISSRPHPPRAMQGRSFLSFSGSLGRLMVLGGLAAAAGAKVVPVLQPGFFFDYTPPGQSPLIPITRMSGAGTATQMGAEGISRAVRDYTFEMGPKRCTGTQSGSTLFDGGVYLDWQVPFSPGTQYQICMWDSNGTPGGCEAMYTVIQNSTVATPQCHNVTFPTLLQVETQQTAAPGGPISQFGFIDQCTDILVTPKSGKPPFTFSIPSSHLRLVAPNTIPIRKAQSIAAAAGFGGALGAFALGGVVAFLYLRYRRLPPPQIDAFVHDSVTSRSDFSGASRNRSDSHTTMSSLGASSDIRRGRTYVLHHDAGRAPVTVITDSEEVVELPPRYHNGVVPGSRGSDVVGGSADRLPMRDKPHPPLPVTPSTSVNSGSFLSASYLGPP</sequence>
<dbReference type="AlphaFoldDB" id="A0AAD2JY31"/>
<protein>
    <recommendedName>
        <fullName evidence="5">Transmembrane protein</fullName>
    </recommendedName>
</protein>
<evidence type="ECO:0000313" key="3">
    <source>
        <dbReference type="EMBL" id="CAK5266649.1"/>
    </source>
</evidence>
<feature type="region of interest" description="Disordered" evidence="1">
    <location>
        <begin position="398"/>
        <end position="453"/>
    </location>
</feature>
<name>A0AAD2JY31_9AGAR</name>
<feature type="region of interest" description="Disordered" evidence="1">
    <location>
        <begin position="341"/>
        <end position="363"/>
    </location>
</feature>
<gene>
    <name evidence="3" type="ORF">MYCIT1_LOCUS8559</name>
</gene>
<comment type="caution">
    <text evidence="3">The sequence shown here is derived from an EMBL/GenBank/DDBJ whole genome shotgun (WGS) entry which is preliminary data.</text>
</comment>
<evidence type="ECO:0008006" key="5">
    <source>
        <dbReference type="Google" id="ProtNLM"/>
    </source>
</evidence>
<evidence type="ECO:0000256" key="2">
    <source>
        <dbReference type="SAM" id="Phobius"/>
    </source>
</evidence>
<feature type="compositionally biased region" description="Polar residues" evidence="1">
    <location>
        <begin position="434"/>
        <end position="446"/>
    </location>
</feature>
<evidence type="ECO:0000313" key="4">
    <source>
        <dbReference type="Proteomes" id="UP001295794"/>
    </source>
</evidence>
<reference evidence="3" key="1">
    <citation type="submission" date="2023-11" db="EMBL/GenBank/DDBJ databases">
        <authorList>
            <person name="De Vega J J."/>
            <person name="De Vega J J."/>
        </authorList>
    </citation>
    <scope>NUCLEOTIDE SEQUENCE</scope>
</reference>
<dbReference type="Proteomes" id="UP001295794">
    <property type="component" value="Unassembled WGS sequence"/>
</dbReference>
<keyword evidence="2" id="KW-1133">Transmembrane helix</keyword>
<keyword evidence="4" id="KW-1185">Reference proteome</keyword>
<proteinExistence type="predicted"/>
<keyword evidence="2" id="KW-0472">Membrane</keyword>
<feature type="transmembrane region" description="Helical" evidence="2">
    <location>
        <begin position="296"/>
        <end position="320"/>
    </location>
</feature>
<dbReference type="EMBL" id="CAVNYO010000110">
    <property type="protein sequence ID" value="CAK5266649.1"/>
    <property type="molecule type" value="Genomic_DNA"/>
</dbReference>